<evidence type="ECO:0000313" key="1">
    <source>
        <dbReference type="EMBL" id="ABG52922.1"/>
    </source>
</evidence>
<accession>Q10XV2</accession>
<name>Q10XV2_TRIEI</name>
<sequence>MLVILIENQLLAPQRICQGCLLAYQSSQLRWKSGQLSCSHLVPKLIETKPGQYECKMGFRIDRIE</sequence>
<dbReference type="STRING" id="203124.Tery_3885"/>
<dbReference type="KEGG" id="ter:Tery_3885"/>
<dbReference type="EMBL" id="CP000393">
    <property type="protein sequence ID" value="ABG52922.1"/>
    <property type="molecule type" value="Genomic_DNA"/>
</dbReference>
<dbReference type="AlphaFoldDB" id="Q10XV2"/>
<dbReference type="eggNOG" id="ENOG50330SB">
    <property type="taxonomic scope" value="Bacteria"/>
</dbReference>
<organism evidence="1">
    <name type="scientific">Trichodesmium erythraeum (strain IMS101)</name>
    <dbReference type="NCBI Taxonomy" id="203124"/>
    <lineage>
        <taxon>Bacteria</taxon>
        <taxon>Bacillati</taxon>
        <taxon>Cyanobacteriota</taxon>
        <taxon>Cyanophyceae</taxon>
        <taxon>Oscillatoriophycideae</taxon>
        <taxon>Oscillatoriales</taxon>
        <taxon>Microcoleaceae</taxon>
        <taxon>Trichodesmium</taxon>
    </lineage>
</organism>
<dbReference type="OrthoDB" id="515521at2"/>
<reference evidence="1" key="1">
    <citation type="submission" date="2006-06" db="EMBL/GenBank/DDBJ databases">
        <title>Complete sequence of Trichodesmium erythraeum IMS101.</title>
        <authorList>
            <consortium name="US DOE Joint Genome Institute"/>
            <person name="Copeland A."/>
            <person name="Lucas S."/>
            <person name="Lapidus A."/>
            <person name="Barry K."/>
            <person name="Detter J.C."/>
            <person name="Glavina del Rio T."/>
            <person name="Hammon N."/>
            <person name="Israni S."/>
            <person name="Dalin E."/>
            <person name="Tice H."/>
            <person name="Pitluck S."/>
            <person name="Kiss H."/>
            <person name="Munk A.C."/>
            <person name="Brettin T."/>
            <person name="Bruce D."/>
            <person name="Han C."/>
            <person name="Tapia R."/>
            <person name="Gilna P."/>
            <person name="Schmutz J."/>
            <person name="Larimer F."/>
            <person name="Land M."/>
            <person name="Hauser L."/>
            <person name="Kyrpides N."/>
            <person name="Kim E."/>
            <person name="Richardson P."/>
        </authorList>
    </citation>
    <scope>NUCLEOTIDE SEQUENCE [LARGE SCALE GENOMIC DNA]</scope>
    <source>
        <strain evidence="1">IMS101</strain>
    </source>
</reference>
<gene>
    <name evidence="1" type="ordered locus">Tery_3885</name>
</gene>
<protein>
    <submittedName>
        <fullName evidence="1">Uncharacterized protein</fullName>
    </submittedName>
</protein>
<proteinExistence type="predicted"/>
<dbReference type="HOGENOM" id="CLU_2857959_0_0_3"/>
<dbReference type="RefSeq" id="WP_011613252.1">
    <property type="nucleotide sequence ID" value="NC_008312.1"/>
</dbReference>